<dbReference type="InterPro" id="IPR036951">
    <property type="entry name" value="ArAA_hydroxylase_sf"/>
</dbReference>
<dbReference type="AlphaFoldDB" id="A0A7S1PIJ8"/>
<accession>A0A7S1PIJ8</accession>
<comment type="similarity">
    <text evidence="2">Belongs to the biopterin-dependent aromatic amino acid hydroxylase family.</text>
</comment>
<dbReference type="InterPro" id="IPR019774">
    <property type="entry name" value="Aromatic-AA_hydroxylase_C"/>
</dbReference>
<dbReference type="PRINTS" id="PR00372">
    <property type="entry name" value="FYWHYDRXLASE"/>
</dbReference>
<dbReference type="GO" id="GO:0005506">
    <property type="term" value="F:iron ion binding"/>
    <property type="evidence" value="ECO:0007669"/>
    <property type="project" value="InterPro"/>
</dbReference>
<dbReference type="GO" id="GO:0004664">
    <property type="term" value="F:prephenate dehydratase activity"/>
    <property type="evidence" value="ECO:0007669"/>
    <property type="project" value="InterPro"/>
</dbReference>
<feature type="domain" description="ACT" evidence="11">
    <location>
        <begin position="14"/>
        <end position="91"/>
    </location>
</feature>
<gene>
    <name evidence="12" type="ORF">PCOS0759_LOCUS7891</name>
</gene>
<keyword evidence="7" id="KW-0503">Monooxygenase</keyword>
<evidence type="ECO:0000256" key="8">
    <source>
        <dbReference type="PIRSR" id="PIRSR000336-1"/>
    </source>
</evidence>
<dbReference type="InterPro" id="IPR036329">
    <property type="entry name" value="Aro-AA_hydroxylase_C_sf"/>
</dbReference>
<dbReference type="InterPro" id="IPR045865">
    <property type="entry name" value="ACT-like_dom_sf"/>
</dbReference>
<dbReference type="PROSITE" id="PS00858">
    <property type="entry name" value="PREPHENATE_DEHYDR_2"/>
    <property type="match status" value="1"/>
</dbReference>
<dbReference type="EC" id="1.14.16.1" evidence="3"/>
<dbReference type="PANTHER" id="PTHR11473">
    <property type="entry name" value="AROMATIC AMINO ACID HYDROXYLASE"/>
    <property type="match status" value="1"/>
</dbReference>
<sequence>MAHSSSIARSSARTILFTCSNKVGALRQALKILAQNNCNLTKIESRPATFSKNHYEFICDVEKEVERENLAKSIEQMSQEANVLTVQLLGGEKIPWFPRKIRDIDHFSAKILAAGGDLESDHPGFSDKEYRKRREEIAQIAINYRHGEPIPKIAYTPEETATWGAVYDKLVALYPTHACREMNHIFPLLKENCGYSRDNVPQLEDVSRFLMDTTGFRLRPVTGLLSSRDFLAGLAFRVFHSTQYLRHHTRPLYTPEPDLMHELMGHAPLFADPDFADFSQEIGLASLGQSDEDVTKLATVYWFTVEFGLCRQDGDIRAYGAGLLSSFGEMEYAKSGEPKLLSLDPEKTSMTEYPITTYQPTYFVADSFERAKDQVTNFASTLQRPFAVRYNPYTQGVEIINDRKKLLSQVKRVAHETNILRSALETVDDLDGNSLLHFETKSEKERMNAAEQV</sequence>
<dbReference type="PROSITE" id="PS51671">
    <property type="entry name" value="ACT"/>
    <property type="match status" value="1"/>
</dbReference>
<evidence type="ECO:0000259" key="11">
    <source>
        <dbReference type="PROSITE" id="PS51671"/>
    </source>
</evidence>
<evidence type="ECO:0000256" key="7">
    <source>
        <dbReference type="ARBA" id="ARBA00023033"/>
    </source>
</evidence>
<dbReference type="Gene3D" id="1.10.800.10">
    <property type="entry name" value="Aromatic amino acid hydroxylase"/>
    <property type="match status" value="1"/>
</dbReference>
<comment type="cofactor">
    <cofactor evidence="1 9">
        <name>Fe(2+)</name>
        <dbReference type="ChEBI" id="CHEBI:29033"/>
    </cofactor>
</comment>
<dbReference type="InterPro" id="IPR001273">
    <property type="entry name" value="ArAA_hydroxylase"/>
</dbReference>
<keyword evidence="4 8" id="KW-0479">Metal-binding</keyword>
<dbReference type="GO" id="GO:0009094">
    <property type="term" value="P:L-phenylalanine biosynthetic process"/>
    <property type="evidence" value="ECO:0007669"/>
    <property type="project" value="InterPro"/>
</dbReference>
<dbReference type="PROSITE" id="PS51410">
    <property type="entry name" value="BH4_AAA_HYDROXYL_2"/>
    <property type="match status" value="1"/>
</dbReference>
<evidence type="ECO:0000256" key="9">
    <source>
        <dbReference type="PIRSR" id="PIRSR601273-2"/>
    </source>
</evidence>
<protein>
    <recommendedName>
        <fullName evidence="3">phenylalanine 4-monooxygenase</fullName>
        <ecNumber evidence="3">1.14.16.1</ecNumber>
    </recommendedName>
</protein>
<evidence type="ECO:0000256" key="2">
    <source>
        <dbReference type="ARBA" id="ARBA00009712"/>
    </source>
</evidence>
<evidence type="ECO:0000313" key="12">
    <source>
        <dbReference type="EMBL" id="CAD9084637.1"/>
    </source>
</evidence>
<feature type="binding site" evidence="8">
    <location>
        <position position="261"/>
    </location>
    <ligand>
        <name>Fe cation</name>
        <dbReference type="ChEBI" id="CHEBI:24875"/>
    </ligand>
</feature>
<evidence type="ECO:0000259" key="10">
    <source>
        <dbReference type="PROSITE" id="PS51410"/>
    </source>
</evidence>
<dbReference type="PANTHER" id="PTHR11473:SF24">
    <property type="entry name" value="PHENYLALANINE-4-HYDROXYLASE"/>
    <property type="match status" value="1"/>
</dbReference>
<evidence type="ECO:0000256" key="5">
    <source>
        <dbReference type="ARBA" id="ARBA00023002"/>
    </source>
</evidence>
<dbReference type="InterPro" id="IPR002912">
    <property type="entry name" value="ACT_dom"/>
</dbReference>
<feature type="binding site" evidence="8">
    <location>
        <position position="306"/>
    </location>
    <ligand>
        <name>Fe cation</name>
        <dbReference type="ChEBI" id="CHEBI:24875"/>
    </ligand>
</feature>
<dbReference type="InterPro" id="IPR018528">
    <property type="entry name" value="Preph_deHydtase_CS"/>
</dbReference>
<name>A0A7S1PIJ8_9EUKA</name>
<dbReference type="Pfam" id="PF01842">
    <property type="entry name" value="ACT"/>
    <property type="match status" value="1"/>
</dbReference>
<evidence type="ECO:0000256" key="6">
    <source>
        <dbReference type="ARBA" id="ARBA00023004"/>
    </source>
</evidence>
<evidence type="ECO:0000256" key="1">
    <source>
        <dbReference type="ARBA" id="ARBA00001954"/>
    </source>
</evidence>
<reference evidence="12" key="1">
    <citation type="submission" date="2021-01" db="EMBL/GenBank/DDBJ databases">
        <authorList>
            <person name="Corre E."/>
            <person name="Pelletier E."/>
            <person name="Niang G."/>
            <person name="Scheremetjew M."/>
            <person name="Finn R."/>
            <person name="Kale V."/>
            <person name="Holt S."/>
            <person name="Cochrane G."/>
            <person name="Meng A."/>
            <person name="Brown T."/>
            <person name="Cohen L."/>
        </authorList>
    </citation>
    <scope>NUCLEOTIDE SEQUENCE</scope>
    <source>
        <strain evidence="12">WS</strain>
    </source>
</reference>
<evidence type="ECO:0000256" key="4">
    <source>
        <dbReference type="ARBA" id="ARBA00022723"/>
    </source>
</evidence>
<dbReference type="CDD" id="cd04880">
    <property type="entry name" value="ACT_AAAH-PDT-like"/>
    <property type="match status" value="1"/>
</dbReference>
<dbReference type="SUPFAM" id="SSF56534">
    <property type="entry name" value="Aromatic aminoacid monoxygenases, catalytic and oligomerization domains"/>
    <property type="match status" value="1"/>
</dbReference>
<feature type="binding site" evidence="8">
    <location>
        <position position="266"/>
    </location>
    <ligand>
        <name>Fe cation</name>
        <dbReference type="ChEBI" id="CHEBI:24875"/>
    </ligand>
</feature>
<dbReference type="PIRSF" id="PIRSF000336">
    <property type="entry name" value="TH"/>
    <property type="match status" value="1"/>
</dbReference>
<dbReference type="Pfam" id="PF00351">
    <property type="entry name" value="Biopterin_H"/>
    <property type="match status" value="1"/>
</dbReference>
<dbReference type="GO" id="GO:0004505">
    <property type="term" value="F:phenylalanine 4-monooxygenase activity"/>
    <property type="evidence" value="ECO:0007669"/>
    <property type="project" value="UniProtKB-EC"/>
</dbReference>
<evidence type="ECO:0000256" key="3">
    <source>
        <dbReference type="ARBA" id="ARBA00011995"/>
    </source>
</evidence>
<keyword evidence="6 8" id="KW-0408">Iron</keyword>
<dbReference type="FunFam" id="1.10.800.10:FF:000004">
    <property type="entry name" value="Tyrosine 3-monooxygenase"/>
    <property type="match status" value="1"/>
</dbReference>
<dbReference type="InterPro" id="IPR019773">
    <property type="entry name" value="Tyrosine_3-monooxygenase-like"/>
</dbReference>
<feature type="domain" description="Biopterin-dependent aromatic amino acid hydroxylase family profile" evidence="10">
    <location>
        <begin position="81"/>
        <end position="428"/>
    </location>
</feature>
<dbReference type="EMBL" id="HBGD01009595">
    <property type="protein sequence ID" value="CAD9084637.1"/>
    <property type="molecule type" value="Transcribed_RNA"/>
</dbReference>
<keyword evidence="5" id="KW-0560">Oxidoreductase</keyword>
<dbReference type="SUPFAM" id="SSF55021">
    <property type="entry name" value="ACT-like"/>
    <property type="match status" value="1"/>
</dbReference>
<proteinExistence type="inferred from homology"/>
<organism evidence="12">
    <name type="scientific">Percolomonas cosmopolitus</name>
    <dbReference type="NCBI Taxonomy" id="63605"/>
    <lineage>
        <taxon>Eukaryota</taxon>
        <taxon>Discoba</taxon>
        <taxon>Heterolobosea</taxon>
        <taxon>Tetramitia</taxon>
        <taxon>Eutetramitia</taxon>
        <taxon>Percolomonadidae</taxon>
        <taxon>Percolomonas</taxon>
    </lineage>
</organism>